<name>A0A804IGA8_MUSAM</name>
<dbReference type="Gramene" id="Ma03_t25770.1">
    <property type="protein sequence ID" value="Ma03_p25770.1"/>
    <property type="gene ID" value="Ma03_g25770"/>
</dbReference>
<dbReference type="EnsemblPlants" id="Ma03_t25770.1">
    <property type="protein sequence ID" value="Ma03_p25770.1"/>
    <property type="gene ID" value="Ma03_g25770"/>
</dbReference>
<keyword evidence="1" id="KW-0472">Membrane</keyword>
<dbReference type="Proteomes" id="UP000012960">
    <property type="component" value="Unplaced"/>
</dbReference>
<keyword evidence="1" id="KW-0812">Transmembrane</keyword>
<evidence type="ECO:0000313" key="2">
    <source>
        <dbReference type="EMBL" id="CAG1851284.1"/>
    </source>
</evidence>
<reference evidence="2" key="1">
    <citation type="submission" date="2021-03" db="EMBL/GenBank/DDBJ databases">
        <authorList>
            <consortium name="Genoscope - CEA"/>
            <person name="William W."/>
        </authorList>
    </citation>
    <scope>NUCLEOTIDE SEQUENCE</scope>
    <source>
        <strain evidence="2">Doubled-haploid Pahang</strain>
    </source>
</reference>
<reference evidence="3" key="2">
    <citation type="submission" date="2021-05" db="UniProtKB">
        <authorList>
            <consortium name="EnsemblPlants"/>
        </authorList>
    </citation>
    <scope>IDENTIFICATION</scope>
    <source>
        <strain evidence="3">subsp. malaccensis</strain>
    </source>
</reference>
<keyword evidence="4" id="KW-1185">Reference proteome</keyword>
<dbReference type="AlphaFoldDB" id="A0A804IGA8"/>
<sequence length="61" mass="7384">MLPHYHPAVAKQTSHDHPYPMILLHSKFNHQQCYGIFFFFFFLFLIITKCVSLMFSKRKHI</sequence>
<keyword evidence="1" id="KW-1133">Transmembrane helix</keyword>
<evidence type="ECO:0000256" key="1">
    <source>
        <dbReference type="SAM" id="Phobius"/>
    </source>
</evidence>
<dbReference type="EMBL" id="HG996468">
    <property type="protein sequence ID" value="CAG1851284.1"/>
    <property type="molecule type" value="Genomic_DNA"/>
</dbReference>
<dbReference type="InParanoid" id="A0A804IGA8"/>
<accession>A0A804IGA8</accession>
<gene>
    <name evidence="2" type="ORF">GSMUA_192820.1</name>
</gene>
<organism evidence="3 4">
    <name type="scientific">Musa acuminata subsp. malaccensis</name>
    <name type="common">Wild banana</name>
    <name type="synonym">Musa malaccensis</name>
    <dbReference type="NCBI Taxonomy" id="214687"/>
    <lineage>
        <taxon>Eukaryota</taxon>
        <taxon>Viridiplantae</taxon>
        <taxon>Streptophyta</taxon>
        <taxon>Embryophyta</taxon>
        <taxon>Tracheophyta</taxon>
        <taxon>Spermatophyta</taxon>
        <taxon>Magnoliopsida</taxon>
        <taxon>Liliopsida</taxon>
        <taxon>Zingiberales</taxon>
        <taxon>Musaceae</taxon>
        <taxon>Musa</taxon>
    </lineage>
</organism>
<protein>
    <submittedName>
        <fullName evidence="2">(wild Malaysian banana) hypothetical protein</fullName>
    </submittedName>
</protein>
<proteinExistence type="predicted"/>
<feature type="transmembrane region" description="Helical" evidence="1">
    <location>
        <begin position="34"/>
        <end position="55"/>
    </location>
</feature>
<evidence type="ECO:0000313" key="3">
    <source>
        <dbReference type="EnsemblPlants" id="Ma03_p25770.1"/>
    </source>
</evidence>
<evidence type="ECO:0000313" key="4">
    <source>
        <dbReference type="Proteomes" id="UP000012960"/>
    </source>
</evidence>